<protein>
    <submittedName>
        <fullName evidence="2">Uncharacterized protein</fullName>
    </submittedName>
</protein>
<dbReference type="EMBL" id="LT629746">
    <property type="protein sequence ID" value="SDT48850.1"/>
    <property type="molecule type" value="Genomic_DNA"/>
</dbReference>
<name>A0A0J6H809_9PSED</name>
<dbReference type="AlphaFoldDB" id="A0A0J6H809"/>
<accession>A0A0J6H809</accession>
<sequence>MIEIGSRNNAPTPQHKTRDVYLFHIDLSRPDTPFCFEQSIGGGHCEQGGAVWLAVSELEAWPGEWRLHLQKSGCGWVAELMDGHPSVDQATVASMILERHAEGAKPVGRWKAIAGWFKRNIHFTGRYGV</sequence>
<reference evidence="2" key="1">
    <citation type="submission" date="2016-10" db="EMBL/GenBank/DDBJ databases">
        <authorList>
            <person name="de Groot N.N."/>
        </authorList>
    </citation>
    <scope>NUCLEOTIDE SEQUENCE [LARGE SCALE GENOMIC DNA]</scope>
    <source>
        <strain evidence="2">BS3782</strain>
    </source>
</reference>
<dbReference type="RefSeq" id="WP_048394795.1">
    <property type="nucleotide sequence ID" value="NZ_JYLB01000003.1"/>
</dbReference>
<evidence type="ECO:0000313" key="4">
    <source>
        <dbReference type="Proteomes" id="UP000434925"/>
    </source>
</evidence>
<dbReference type="PATRIC" id="fig|163011.3.peg.3016"/>
<dbReference type="Proteomes" id="UP000182814">
    <property type="component" value="Chromosome I"/>
</dbReference>
<keyword evidence="3" id="KW-1185">Reference proteome</keyword>
<dbReference type="EMBL" id="VZPO01000006">
    <property type="protein sequence ID" value="KAB0503450.1"/>
    <property type="molecule type" value="Genomic_DNA"/>
</dbReference>
<evidence type="ECO:0000313" key="2">
    <source>
        <dbReference type="EMBL" id="SDT48850.1"/>
    </source>
</evidence>
<reference evidence="1 4" key="3">
    <citation type="submission" date="2019-09" db="EMBL/GenBank/DDBJ databases">
        <title>Draft genome sequences of 48 bacterial type strains from the CCUG.</title>
        <authorList>
            <person name="Tunovic T."/>
            <person name="Pineiro-Iglesias B."/>
            <person name="Unosson C."/>
            <person name="Inganas E."/>
            <person name="Ohlen M."/>
            <person name="Cardew S."/>
            <person name="Jensie-Markopoulos S."/>
            <person name="Salva-Serra F."/>
            <person name="Jaen-Luchoro D."/>
            <person name="Karlsson R."/>
            <person name="Svensson-Stadler L."/>
            <person name="Chun J."/>
            <person name="Moore E."/>
        </authorList>
    </citation>
    <scope>NUCLEOTIDE SEQUENCE [LARGE SCALE GENOMIC DNA]</scope>
    <source>
        <strain evidence="1 4">CCUG 51522</strain>
    </source>
</reference>
<proteinExistence type="predicted"/>
<dbReference type="Proteomes" id="UP000434925">
    <property type="component" value="Unassembled WGS sequence"/>
</dbReference>
<organism evidence="2 3">
    <name type="scientific">Pseudomonas lini</name>
    <dbReference type="NCBI Taxonomy" id="163011"/>
    <lineage>
        <taxon>Bacteria</taxon>
        <taxon>Pseudomonadati</taxon>
        <taxon>Pseudomonadota</taxon>
        <taxon>Gammaproteobacteria</taxon>
        <taxon>Pseudomonadales</taxon>
        <taxon>Pseudomonadaceae</taxon>
        <taxon>Pseudomonas</taxon>
    </lineage>
</organism>
<reference evidence="3" key="2">
    <citation type="submission" date="2016-10" db="EMBL/GenBank/DDBJ databases">
        <authorList>
            <person name="Varghese N."/>
            <person name="Submissions S."/>
        </authorList>
    </citation>
    <scope>NUCLEOTIDE SEQUENCE [LARGE SCALE GENOMIC DNA]</scope>
    <source>
        <strain evidence="3">BS3782</strain>
    </source>
</reference>
<evidence type="ECO:0000313" key="3">
    <source>
        <dbReference type="Proteomes" id="UP000182814"/>
    </source>
</evidence>
<evidence type="ECO:0000313" key="1">
    <source>
        <dbReference type="EMBL" id="KAB0503450.1"/>
    </source>
</evidence>
<gene>
    <name evidence="1" type="ORF">F7R14_16960</name>
    <name evidence="2" type="ORF">SAMN04490191_4718</name>
</gene>